<evidence type="ECO:0000313" key="4">
    <source>
        <dbReference type="RefSeq" id="XP_013389578.1"/>
    </source>
</evidence>
<dbReference type="InterPro" id="IPR036249">
    <property type="entry name" value="Thioredoxin-like_sf"/>
</dbReference>
<feature type="signal peptide" evidence="1">
    <location>
        <begin position="1"/>
        <end position="24"/>
    </location>
</feature>
<dbReference type="GO" id="GO:0003756">
    <property type="term" value="F:protein disulfide isomerase activity"/>
    <property type="evidence" value="ECO:0007669"/>
    <property type="project" value="TreeGrafter"/>
</dbReference>
<dbReference type="Gene3D" id="3.40.30.10">
    <property type="entry name" value="Glutaredoxin"/>
    <property type="match status" value="1"/>
</dbReference>
<dbReference type="InterPro" id="IPR039798">
    <property type="entry name" value="Sulfhydryl_oxidase"/>
</dbReference>
<dbReference type="PANTHER" id="PTHR22897">
    <property type="entry name" value="QUIESCIN Q6-RELATED SULFHYDRYL OXIDASE"/>
    <property type="match status" value="1"/>
</dbReference>
<keyword evidence="3" id="KW-1185">Reference proteome</keyword>
<keyword evidence="1" id="KW-0732">Signal</keyword>
<organism evidence="3 4">
    <name type="scientific">Lingula anatina</name>
    <name type="common">Brachiopod</name>
    <name type="synonym">Lingula unguis</name>
    <dbReference type="NCBI Taxonomy" id="7574"/>
    <lineage>
        <taxon>Eukaryota</taxon>
        <taxon>Metazoa</taxon>
        <taxon>Spiralia</taxon>
        <taxon>Lophotrochozoa</taxon>
        <taxon>Brachiopoda</taxon>
        <taxon>Linguliformea</taxon>
        <taxon>Lingulata</taxon>
        <taxon>Lingulida</taxon>
        <taxon>Linguloidea</taxon>
        <taxon>Lingulidae</taxon>
        <taxon>Lingula</taxon>
    </lineage>
</organism>
<reference evidence="4" key="1">
    <citation type="submission" date="2025-08" db="UniProtKB">
        <authorList>
            <consortium name="RefSeq"/>
        </authorList>
    </citation>
    <scope>IDENTIFICATION</scope>
    <source>
        <tissue evidence="4">Gonads</tissue>
    </source>
</reference>
<dbReference type="PROSITE" id="PS00194">
    <property type="entry name" value="THIOREDOXIN_1"/>
    <property type="match status" value="1"/>
</dbReference>
<evidence type="ECO:0000313" key="3">
    <source>
        <dbReference type="Proteomes" id="UP000085678"/>
    </source>
</evidence>
<dbReference type="PANTHER" id="PTHR22897:SF8">
    <property type="entry name" value="SULFHYDRYL OXIDASE"/>
    <property type="match status" value="1"/>
</dbReference>
<evidence type="ECO:0000259" key="2">
    <source>
        <dbReference type="PROSITE" id="PS51352"/>
    </source>
</evidence>
<name>A0A1S3HU81_LINAN</name>
<dbReference type="KEGG" id="lak:106158219"/>
<dbReference type="OrthoDB" id="59470at2759"/>
<dbReference type="GeneID" id="106158219"/>
<dbReference type="InterPro" id="IPR013766">
    <property type="entry name" value="Thioredoxin_domain"/>
</dbReference>
<accession>A0A1S3HU81</accession>
<dbReference type="GO" id="GO:0016971">
    <property type="term" value="F:flavin-dependent sulfhydryl oxidase activity"/>
    <property type="evidence" value="ECO:0007669"/>
    <property type="project" value="InterPro"/>
</dbReference>
<dbReference type="GO" id="GO:0000139">
    <property type="term" value="C:Golgi membrane"/>
    <property type="evidence" value="ECO:0007669"/>
    <property type="project" value="TreeGrafter"/>
</dbReference>
<dbReference type="PROSITE" id="PS51352">
    <property type="entry name" value="THIOREDOXIN_2"/>
    <property type="match status" value="1"/>
</dbReference>
<dbReference type="STRING" id="7574.A0A1S3HU81"/>
<feature type="domain" description="Thioredoxin" evidence="2">
    <location>
        <begin position="16"/>
        <end position="127"/>
    </location>
</feature>
<feature type="chain" id="PRO_5010200782" evidence="1">
    <location>
        <begin position="25"/>
        <end position="127"/>
    </location>
</feature>
<gene>
    <name evidence="4" type="primary">LOC106158219</name>
</gene>
<proteinExistence type="predicted"/>
<dbReference type="Proteomes" id="UP000085678">
    <property type="component" value="Unplaced"/>
</dbReference>
<sequence length="127" mass="14304">MVDTGTCLSWIFVFFLVFVPTAQENKGGLYSENGPVTVLTGSNFKDTVPNSDNTWMVEFYSSWCGHCVRFAPTYLKVAQFVKGWRQVIRVGAVDCAQDYNTALCKEYGIDMYPTIKVSGKYIDVNEI</sequence>
<evidence type="ECO:0000256" key="1">
    <source>
        <dbReference type="SAM" id="SignalP"/>
    </source>
</evidence>
<dbReference type="GO" id="GO:0006457">
    <property type="term" value="P:protein folding"/>
    <property type="evidence" value="ECO:0007669"/>
    <property type="project" value="TreeGrafter"/>
</dbReference>
<dbReference type="SUPFAM" id="SSF52833">
    <property type="entry name" value="Thioredoxin-like"/>
    <property type="match status" value="1"/>
</dbReference>
<protein>
    <submittedName>
        <fullName evidence="4">Sulfhydryl oxidase 2-like</fullName>
    </submittedName>
</protein>
<dbReference type="InParanoid" id="A0A1S3HU81"/>
<dbReference type="InterPro" id="IPR017937">
    <property type="entry name" value="Thioredoxin_CS"/>
</dbReference>
<dbReference type="Pfam" id="PF00085">
    <property type="entry name" value="Thioredoxin"/>
    <property type="match status" value="1"/>
</dbReference>
<dbReference type="GO" id="GO:0005615">
    <property type="term" value="C:extracellular space"/>
    <property type="evidence" value="ECO:0007669"/>
    <property type="project" value="TreeGrafter"/>
</dbReference>
<dbReference type="RefSeq" id="XP_013389578.1">
    <property type="nucleotide sequence ID" value="XM_013534124.1"/>
</dbReference>
<dbReference type="AlphaFoldDB" id="A0A1S3HU81"/>